<keyword evidence="1" id="KW-0472">Membrane</keyword>
<sequence length="44" mass="4834">MSGNSERLRRYGRYMAGIATEIGMAAFIILVALVIIFIAMGISR</sequence>
<dbReference type="Proteomes" id="UP000576480">
    <property type="component" value="Unassembled WGS sequence"/>
</dbReference>
<evidence type="ECO:0000313" key="3">
    <source>
        <dbReference type="EMBL" id="GFP34820.1"/>
    </source>
</evidence>
<evidence type="ECO:0000313" key="2">
    <source>
        <dbReference type="EMBL" id="GFP26826.1"/>
    </source>
</evidence>
<accession>A0A6V8P7S5</accession>
<dbReference type="EMBL" id="BLRY01000006">
    <property type="protein sequence ID" value="GFP26826.1"/>
    <property type="molecule type" value="Genomic_DNA"/>
</dbReference>
<evidence type="ECO:0000313" key="5">
    <source>
        <dbReference type="Proteomes" id="UP000591948"/>
    </source>
</evidence>
<evidence type="ECO:0000313" key="4">
    <source>
        <dbReference type="Proteomes" id="UP000576480"/>
    </source>
</evidence>
<dbReference type="AlphaFoldDB" id="A0A6V8P7S5"/>
<evidence type="ECO:0000256" key="1">
    <source>
        <dbReference type="SAM" id="Phobius"/>
    </source>
</evidence>
<dbReference type="EMBL" id="BLSB01000026">
    <property type="protein sequence ID" value="GFP34820.1"/>
    <property type="molecule type" value="Genomic_DNA"/>
</dbReference>
<name>A0A6V8P7S5_9ACTN</name>
<dbReference type="Proteomes" id="UP000591948">
    <property type="component" value="Unassembled WGS sequence"/>
</dbReference>
<comment type="caution">
    <text evidence="2">The sequence shown here is derived from an EMBL/GenBank/DDBJ whole genome shotgun (WGS) entry which is preliminary data.</text>
</comment>
<gene>
    <name evidence="2" type="ORF">HKBW3S33_00240</name>
    <name evidence="3" type="ORF">HKBW3S43_00612</name>
</gene>
<organism evidence="2 5">
    <name type="scientific">Candidatus Hakubella thermalkaliphila</name>
    <dbReference type="NCBI Taxonomy" id="2754717"/>
    <lineage>
        <taxon>Bacteria</taxon>
        <taxon>Bacillati</taxon>
        <taxon>Actinomycetota</taxon>
        <taxon>Actinomycetota incertae sedis</taxon>
        <taxon>Candidatus Hakubellales</taxon>
        <taxon>Candidatus Hakubellaceae</taxon>
        <taxon>Candidatus Hakubella</taxon>
    </lineage>
</organism>
<protein>
    <submittedName>
        <fullName evidence="2">Uncharacterized protein</fullName>
    </submittedName>
</protein>
<reference evidence="4 5" key="1">
    <citation type="journal article" date="2020" name="Front. Microbiol.">
        <title>Single-cell genomics of novel Actinobacteria with the Wood-Ljungdahl pathway discovered in a serpentinizing system.</title>
        <authorList>
            <person name="Merino N."/>
            <person name="Kawai M."/>
            <person name="Boyd E.S."/>
            <person name="Colman D.R."/>
            <person name="McGlynn S.E."/>
            <person name="Nealson K.H."/>
            <person name="Kurokawa K."/>
            <person name="Hongoh Y."/>
        </authorList>
    </citation>
    <scope>NUCLEOTIDE SEQUENCE [LARGE SCALE GENOMIC DNA]</scope>
    <source>
        <strain evidence="2 5">S33</strain>
        <strain evidence="3 4">S43</strain>
    </source>
</reference>
<keyword evidence="1" id="KW-1133">Transmembrane helix</keyword>
<keyword evidence="1" id="KW-0812">Transmembrane</keyword>
<feature type="transmembrane region" description="Helical" evidence="1">
    <location>
        <begin position="21"/>
        <end position="42"/>
    </location>
</feature>
<keyword evidence="5" id="KW-1185">Reference proteome</keyword>
<dbReference type="RefSeq" id="WP_258188318.1">
    <property type="nucleotide sequence ID" value="NZ_BLRY01000006.1"/>
</dbReference>
<proteinExistence type="predicted"/>